<evidence type="ECO:0000313" key="2">
    <source>
        <dbReference type="Proteomes" id="UP000580250"/>
    </source>
</evidence>
<dbReference type="Proteomes" id="UP000580250">
    <property type="component" value="Unassembled WGS sequence"/>
</dbReference>
<comment type="caution">
    <text evidence="1">The sequence shown here is derived from an EMBL/GenBank/DDBJ whole genome shotgun (WGS) entry which is preliminary data.</text>
</comment>
<reference evidence="1 2" key="1">
    <citation type="submission" date="2020-08" db="EMBL/GenBank/DDBJ databases">
        <authorList>
            <person name="Koutsovoulos G."/>
            <person name="Danchin GJ E."/>
        </authorList>
    </citation>
    <scope>NUCLEOTIDE SEQUENCE [LARGE SCALE GENOMIC DNA]</scope>
</reference>
<gene>
    <name evidence="1" type="ORF">MENT_LOCUS36188</name>
</gene>
<protein>
    <submittedName>
        <fullName evidence="1">Uncharacterized protein</fullName>
    </submittedName>
</protein>
<name>A0A6V7WAU2_MELEN</name>
<accession>A0A6V7WAU2</accession>
<dbReference type="AlphaFoldDB" id="A0A6V7WAU2"/>
<evidence type="ECO:0000313" key="1">
    <source>
        <dbReference type="EMBL" id="CAD2183868.1"/>
    </source>
</evidence>
<dbReference type="EMBL" id="CAJEWN010000482">
    <property type="protein sequence ID" value="CAD2183868.1"/>
    <property type="molecule type" value="Genomic_DNA"/>
</dbReference>
<sequence length="40" mass="4678">MNISIDIELKRKKNEVYNCFLHRDLKSRKSTGNRGLSESP</sequence>
<organism evidence="1 2">
    <name type="scientific">Meloidogyne enterolobii</name>
    <name type="common">Root-knot nematode worm</name>
    <name type="synonym">Meloidogyne mayaguensis</name>
    <dbReference type="NCBI Taxonomy" id="390850"/>
    <lineage>
        <taxon>Eukaryota</taxon>
        <taxon>Metazoa</taxon>
        <taxon>Ecdysozoa</taxon>
        <taxon>Nematoda</taxon>
        <taxon>Chromadorea</taxon>
        <taxon>Rhabditida</taxon>
        <taxon>Tylenchina</taxon>
        <taxon>Tylenchomorpha</taxon>
        <taxon>Tylenchoidea</taxon>
        <taxon>Meloidogynidae</taxon>
        <taxon>Meloidogyninae</taxon>
        <taxon>Meloidogyne</taxon>
    </lineage>
</organism>
<proteinExistence type="predicted"/>